<accession>A0AAF0ZVL3</accession>
<gene>
    <name evidence="2" type="ORF">MTR67_044390</name>
</gene>
<sequence length="354" mass="39969">MPEKPSYASISNPSTYTKKSDGKLPLKLKLVIYVHGEPTEDFVEVYSRAVSFITIKEKGMNNQYQCRIQCWTPWFNPKEETSIALAWISFSSLSTQMFAREALFSLASAVGTPLQVDKGHKEEECRLPMEVEGGLIYETKINGAKFEGDLQSILDEKKKVLSLQQTGKEVTLPTSSNFEKNNVERVDEPGPLLVAATSRNKEDTKTTLPRTLTSKISEQLGTTTTKQLSSRFMKDRELDSPNAVVVTKSRQYEAKKFDVLRDEKFGQYEGLHVTNELSAESGNTLDLDKQIEQTGKLKQCCHDEHTTQQALVTHEKEFIVTEKIDSKEINPNTPTMFILDQEVATNNLNESKEK</sequence>
<feature type="region of interest" description="Disordered" evidence="1">
    <location>
        <begin position="1"/>
        <end position="21"/>
    </location>
</feature>
<dbReference type="InterPro" id="IPR040256">
    <property type="entry name" value="At4g02000-like"/>
</dbReference>
<evidence type="ECO:0000256" key="1">
    <source>
        <dbReference type="SAM" id="MobiDB-lite"/>
    </source>
</evidence>
<reference evidence="2" key="1">
    <citation type="submission" date="2023-08" db="EMBL/GenBank/DDBJ databases">
        <title>A de novo genome assembly of Solanum verrucosum Schlechtendal, a Mexican diploid species geographically isolated from the other diploid A-genome species in potato relatives.</title>
        <authorList>
            <person name="Hosaka K."/>
        </authorList>
    </citation>
    <scope>NUCLEOTIDE SEQUENCE</scope>
    <source>
        <tissue evidence="2">Young leaves</tissue>
    </source>
</reference>
<dbReference type="AlphaFoldDB" id="A0AAF0ZVL3"/>
<evidence type="ECO:0000313" key="3">
    <source>
        <dbReference type="Proteomes" id="UP001234989"/>
    </source>
</evidence>
<organism evidence="2 3">
    <name type="scientific">Solanum verrucosum</name>
    <dbReference type="NCBI Taxonomy" id="315347"/>
    <lineage>
        <taxon>Eukaryota</taxon>
        <taxon>Viridiplantae</taxon>
        <taxon>Streptophyta</taxon>
        <taxon>Embryophyta</taxon>
        <taxon>Tracheophyta</taxon>
        <taxon>Spermatophyta</taxon>
        <taxon>Magnoliopsida</taxon>
        <taxon>eudicotyledons</taxon>
        <taxon>Gunneridae</taxon>
        <taxon>Pentapetalae</taxon>
        <taxon>asterids</taxon>
        <taxon>lamiids</taxon>
        <taxon>Solanales</taxon>
        <taxon>Solanaceae</taxon>
        <taxon>Solanoideae</taxon>
        <taxon>Solaneae</taxon>
        <taxon>Solanum</taxon>
    </lineage>
</organism>
<feature type="compositionally biased region" description="Polar residues" evidence="1">
    <location>
        <begin position="8"/>
        <end position="17"/>
    </location>
</feature>
<proteinExistence type="predicted"/>
<dbReference type="PANTHER" id="PTHR31286:SF179">
    <property type="entry name" value="RNASE H TYPE-1 DOMAIN-CONTAINING PROTEIN"/>
    <property type="match status" value="1"/>
</dbReference>
<name>A0AAF0ZVL3_SOLVR</name>
<evidence type="ECO:0008006" key="4">
    <source>
        <dbReference type="Google" id="ProtNLM"/>
    </source>
</evidence>
<dbReference type="Proteomes" id="UP001234989">
    <property type="component" value="Chromosome 10"/>
</dbReference>
<evidence type="ECO:0000313" key="2">
    <source>
        <dbReference type="EMBL" id="WMV51005.1"/>
    </source>
</evidence>
<protein>
    <recommendedName>
        <fullName evidence="4">DUF4283 domain-containing protein</fullName>
    </recommendedName>
</protein>
<dbReference type="EMBL" id="CP133621">
    <property type="protein sequence ID" value="WMV51005.1"/>
    <property type="molecule type" value="Genomic_DNA"/>
</dbReference>
<dbReference type="PANTHER" id="PTHR31286">
    <property type="entry name" value="GLYCINE-RICH CELL WALL STRUCTURAL PROTEIN 1.8-LIKE"/>
    <property type="match status" value="1"/>
</dbReference>
<keyword evidence="3" id="KW-1185">Reference proteome</keyword>